<dbReference type="PROSITE" id="PS00674">
    <property type="entry name" value="AAA"/>
    <property type="match status" value="1"/>
</dbReference>
<feature type="domain" description="AAA+ ATPase" evidence="7">
    <location>
        <begin position="786"/>
        <end position="926"/>
    </location>
</feature>
<feature type="region of interest" description="Disordered" evidence="6">
    <location>
        <begin position="1070"/>
        <end position="1097"/>
    </location>
</feature>
<evidence type="ECO:0000313" key="8">
    <source>
        <dbReference type="EMBL" id="KDQ18032.1"/>
    </source>
</evidence>
<keyword evidence="4" id="KW-0067">ATP-binding</keyword>
<feature type="compositionally biased region" description="Low complexity" evidence="6">
    <location>
        <begin position="40"/>
        <end position="51"/>
    </location>
</feature>
<feature type="compositionally biased region" description="Low complexity" evidence="6">
    <location>
        <begin position="640"/>
        <end position="655"/>
    </location>
</feature>
<evidence type="ECO:0000256" key="6">
    <source>
        <dbReference type="SAM" id="MobiDB-lite"/>
    </source>
</evidence>
<protein>
    <recommendedName>
        <fullName evidence="7">AAA+ ATPase domain-containing protein</fullName>
    </recommendedName>
</protein>
<dbReference type="HOGENOM" id="CLU_004423_0_0_1"/>
<feature type="region of interest" description="Disordered" evidence="6">
    <location>
        <begin position="213"/>
        <end position="234"/>
    </location>
</feature>
<feature type="region of interest" description="Disordered" evidence="6">
    <location>
        <begin position="24"/>
        <end position="88"/>
    </location>
</feature>
<dbReference type="Pfam" id="PF17862">
    <property type="entry name" value="AAA_lid_3"/>
    <property type="match status" value="1"/>
</dbReference>
<evidence type="ECO:0000256" key="5">
    <source>
        <dbReference type="ARBA" id="ARBA00023128"/>
    </source>
</evidence>
<evidence type="ECO:0000256" key="3">
    <source>
        <dbReference type="ARBA" id="ARBA00022787"/>
    </source>
</evidence>
<evidence type="ECO:0000259" key="7">
    <source>
        <dbReference type="SMART" id="SM00382"/>
    </source>
</evidence>
<gene>
    <name evidence="8" type="ORF">BOTBODRAFT_29345</name>
</gene>
<dbReference type="AlphaFoldDB" id="A0A067N1J9"/>
<dbReference type="GO" id="GO:0016887">
    <property type="term" value="F:ATP hydrolysis activity"/>
    <property type="evidence" value="ECO:0007669"/>
    <property type="project" value="InterPro"/>
</dbReference>
<dbReference type="OrthoDB" id="39734at2759"/>
<keyword evidence="5" id="KW-0496">Mitochondrion</keyword>
<feature type="region of interest" description="Disordered" evidence="6">
    <location>
        <begin position="694"/>
        <end position="713"/>
    </location>
</feature>
<dbReference type="EMBL" id="KL198022">
    <property type="protein sequence ID" value="KDQ18032.1"/>
    <property type="molecule type" value="Genomic_DNA"/>
</dbReference>
<feature type="region of interest" description="Disordered" evidence="6">
    <location>
        <begin position="631"/>
        <end position="664"/>
    </location>
</feature>
<organism evidence="8 9">
    <name type="scientific">Botryobasidium botryosum (strain FD-172 SS1)</name>
    <dbReference type="NCBI Taxonomy" id="930990"/>
    <lineage>
        <taxon>Eukaryota</taxon>
        <taxon>Fungi</taxon>
        <taxon>Dikarya</taxon>
        <taxon>Basidiomycota</taxon>
        <taxon>Agaricomycotina</taxon>
        <taxon>Agaricomycetes</taxon>
        <taxon>Cantharellales</taxon>
        <taxon>Botryobasidiaceae</taxon>
        <taxon>Botryobasidium</taxon>
    </lineage>
</organism>
<dbReference type="SMART" id="SM00382">
    <property type="entry name" value="AAA"/>
    <property type="match status" value="1"/>
</dbReference>
<evidence type="ECO:0000256" key="1">
    <source>
        <dbReference type="ARBA" id="ARBA00004572"/>
    </source>
</evidence>
<dbReference type="PANTHER" id="PTHR45644">
    <property type="entry name" value="AAA ATPASE, PUTATIVE (AFU_ORTHOLOGUE AFUA_2G12920)-RELATED-RELATED"/>
    <property type="match status" value="1"/>
</dbReference>
<evidence type="ECO:0000256" key="2">
    <source>
        <dbReference type="ARBA" id="ARBA00022741"/>
    </source>
</evidence>
<dbReference type="Gene3D" id="1.10.8.60">
    <property type="match status" value="1"/>
</dbReference>
<feature type="compositionally biased region" description="Basic and acidic residues" evidence="6">
    <location>
        <begin position="57"/>
        <end position="66"/>
    </location>
</feature>
<feature type="compositionally biased region" description="Low complexity" evidence="6">
    <location>
        <begin position="256"/>
        <end position="277"/>
    </location>
</feature>
<feature type="compositionally biased region" description="Low complexity" evidence="6">
    <location>
        <begin position="1012"/>
        <end position="1022"/>
    </location>
</feature>
<dbReference type="InterPro" id="IPR051701">
    <property type="entry name" value="Mito_OM_Translocase_MSP1"/>
</dbReference>
<keyword evidence="9" id="KW-1185">Reference proteome</keyword>
<dbReference type="Proteomes" id="UP000027195">
    <property type="component" value="Unassembled WGS sequence"/>
</dbReference>
<dbReference type="InParanoid" id="A0A067N1J9"/>
<reference evidence="9" key="1">
    <citation type="journal article" date="2014" name="Proc. Natl. Acad. Sci. U.S.A.">
        <title>Extensive sampling of basidiomycete genomes demonstrates inadequacy of the white-rot/brown-rot paradigm for wood decay fungi.</title>
        <authorList>
            <person name="Riley R."/>
            <person name="Salamov A.A."/>
            <person name="Brown D.W."/>
            <person name="Nagy L.G."/>
            <person name="Floudas D."/>
            <person name="Held B.W."/>
            <person name="Levasseur A."/>
            <person name="Lombard V."/>
            <person name="Morin E."/>
            <person name="Otillar R."/>
            <person name="Lindquist E.A."/>
            <person name="Sun H."/>
            <person name="LaButti K.M."/>
            <person name="Schmutz J."/>
            <person name="Jabbour D."/>
            <person name="Luo H."/>
            <person name="Baker S.E."/>
            <person name="Pisabarro A.G."/>
            <person name="Walton J.D."/>
            <person name="Blanchette R.A."/>
            <person name="Henrissat B."/>
            <person name="Martin F."/>
            <person name="Cullen D."/>
            <person name="Hibbett D.S."/>
            <person name="Grigoriev I.V."/>
        </authorList>
    </citation>
    <scope>NUCLEOTIDE SEQUENCE [LARGE SCALE GENOMIC DNA]</scope>
    <source>
        <strain evidence="9">FD-172 SS1</strain>
    </source>
</reference>
<dbReference type="Gene3D" id="3.40.50.300">
    <property type="entry name" value="P-loop containing nucleotide triphosphate hydrolases"/>
    <property type="match status" value="1"/>
</dbReference>
<dbReference type="InterPro" id="IPR003593">
    <property type="entry name" value="AAA+_ATPase"/>
</dbReference>
<dbReference type="InterPro" id="IPR003959">
    <property type="entry name" value="ATPase_AAA_core"/>
</dbReference>
<dbReference type="GO" id="GO:0005524">
    <property type="term" value="F:ATP binding"/>
    <property type="evidence" value="ECO:0007669"/>
    <property type="project" value="UniProtKB-KW"/>
</dbReference>
<dbReference type="STRING" id="930990.A0A067N1J9"/>
<dbReference type="InterPro" id="IPR027417">
    <property type="entry name" value="P-loop_NTPase"/>
</dbReference>
<evidence type="ECO:0000313" key="9">
    <source>
        <dbReference type="Proteomes" id="UP000027195"/>
    </source>
</evidence>
<dbReference type="PANTHER" id="PTHR45644:SF56">
    <property type="entry name" value="AAA ATPASE, PUTATIVE (AFU_ORTHOLOGUE AFUA_2G12920)-RELATED"/>
    <property type="match status" value="1"/>
</dbReference>
<feature type="region of interest" description="Disordered" evidence="6">
    <location>
        <begin position="1003"/>
        <end position="1034"/>
    </location>
</feature>
<keyword evidence="2" id="KW-0547">Nucleotide-binding</keyword>
<proteinExistence type="predicted"/>
<feature type="region of interest" description="Disordered" evidence="6">
    <location>
        <begin position="377"/>
        <end position="423"/>
    </location>
</feature>
<feature type="compositionally biased region" description="Polar residues" evidence="6">
    <location>
        <begin position="390"/>
        <end position="399"/>
    </location>
</feature>
<dbReference type="GO" id="GO:0005741">
    <property type="term" value="C:mitochondrial outer membrane"/>
    <property type="evidence" value="ECO:0007669"/>
    <property type="project" value="UniProtKB-SubCell"/>
</dbReference>
<feature type="region of interest" description="Disordered" evidence="6">
    <location>
        <begin position="256"/>
        <end position="279"/>
    </location>
</feature>
<accession>A0A067N1J9</accession>
<dbReference type="SUPFAM" id="SSF52540">
    <property type="entry name" value="P-loop containing nucleoside triphosphate hydrolases"/>
    <property type="match status" value="1"/>
</dbReference>
<keyword evidence="3" id="KW-0472">Membrane</keyword>
<dbReference type="InterPro" id="IPR041569">
    <property type="entry name" value="AAA_lid_3"/>
</dbReference>
<name>A0A067N1J9_BOTB1</name>
<keyword evidence="3" id="KW-1000">Mitochondrion outer membrane</keyword>
<evidence type="ECO:0000256" key="4">
    <source>
        <dbReference type="ARBA" id="ARBA00022840"/>
    </source>
</evidence>
<dbReference type="Pfam" id="PF00004">
    <property type="entry name" value="AAA"/>
    <property type="match status" value="1"/>
</dbReference>
<dbReference type="InterPro" id="IPR003960">
    <property type="entry name" value="ATPase_AAA_CS"/>
</dbReference>
<feature type="compositionally biased region" description="Basic residues" evidence="6">
    <location>
        <begin position="400"/>
        <end position="412"/>
    </location>
</feature>
<comment type="subcellular location">
    <subcellularLocation>
        <location evidence="1">Mitochondrion outer membrane</location>
        <topology evidence="1">Single-pass membrane protein</topology>
    </subcellularLocation>
</comment>
<sequence length="1097" mass="117158">MRPRSLLSPPARSALTARAARRFATSAAVARPRKSRSVLAESSTSENTTASVPDSAHSLHHDEQIPGRRARASPGAPKPPSKDSPLSLPASAHEYQAYETLWTPVADDPPSTGLPPPHILNDAVDNLLITLQPQVQHRAAYAPAPGSSLIEPTLALYCPIEGGDYIVDETVKELARRVGADVVVLDSVQLAAGEWGKLGKAASVLQFSPNPLQFTSTPQLPPSPLSSGPRDEDEDFNFLPAPPMFSIQIPSSLGVSSGNGASARSSRGGGDLSLQGSRTPTSYSKVQTFFNELVNVAPPAARGTTKDTSGPENNKRPRIIYVRDFGTLASSAPTWYPALLSAVRARRQGPIPRSFVPVNNPVTIVFGVTPPLFHPSNAPSPRPNLMSALMGSSRNAPSTRHSHSHSHSHSHLPRTSEAWDEEEHKMREMRLKERLKSWGRGDAGIRDLLPAFSHSATPEGAPSNLGAAGPFAGFLPASARLVSVMDAREGQGYGYSGGGSAAGRNPVEHQDGYFRVTGLVPEERDVERERAARVARRREINEALMRMAVGSVGGVLDQPLDEAQLFSEETSAGAGVVEGADEAASADAGADGGMWVEWGNRVEAWDVMKDVADRALGGVLRDPTLRAPVLSAATDPGAGSAASANATTASTSTSTPTLDPTPVPWRCVNTGWEARRAAASLTKTWMEKLVAGSSRELGASEDGLNEGEDEMDGMKEDEVVEQVKRDPDLDQHEQRLLGCIVNAASMPTTFASVHLPPKTIDSVRTLVSLPLLHPSAFARGILKTHSMTGALLFGPPGTGKTLVVQALARESGARMLLIKPSDVMDMYVGEGEKLVRSVFTLARRLSPCVIFLDEIDALFGARVPSRNSGGAHAHRGVITEFMQEMDGLKSNQDENVIVIGATNRPFDLDDAVLRRLPRRLMIDLPGEKEREEIMKILLRDEVLAPEVDLSTLAKQTESFSGSDLKHLCVSAALDAVKEMVHVPWNVPHKSTAPPLLTEASVAADAVPQSQDPEPASPSAVPEPESDTGAGATPSRIISLRHFTKALTEITPSSSESLGSLTDLRKWNEEFGEGSRRGAKRSWGDKFGFNTKTGSTSG</sequence>